<dbReference type="Gene3D" id="3.40.50.150">
    <property type="entry name" value="Vaccinia Virus protein VP39"/>
    <property type="match status" value="1"/>
</dbReference>
<dbReference type="RefSeq" id="WP_257894141.1">
    <property type="nucleotide sequence ID" value="NZ_JAIMBW010000001.1"/>
</dbReference>
<evidence type="ECO:0000313" key="3">
    <source>
        <dbReference type="Proteomes" id="UP000693972"/>
    </source>
</evidence>
<protein>
    <submittedName>
        <fullName evidence="2">Class I SAM-dependent methyltransferase</fullName>
    </submittedName>
</protein>
<accession>A0A975TTG3</accession>
<proteinExistence type="predicted"/>
<dbReference type="PANTHER" id="PTHR12843:SF5">
    <property type="entry name" value="EEF1A LYSINE METHYLTRANSFERASE 2"/>
    <property type="match status" value="1"/>
</dbReference>
<dbReference type="SUPFAM" id="SSF53335">
    <property type="entry name" value="S-adenosyl-L-methionine-dependent methyltransferases"/>
    <property type="match status" value="1"/>
</dbReference>
<feature type="domain" description="Methyltransferase" evidence="1">
    <location>
        <begin position="45"/>
        <end position="139"/>
    </location>
</feature>
<keyword evidence="2" id="KW-0489">Methyltransferase</keyword>
<dbReference type="Pfam" id="PF13649">
    <property type="entry name" value="Methyltransf_25"/>
    <property type="match status" value="1"/>
</dbReference>
<reference evidence="2 3" key="1">
    <citation type="submission" date="2021-07" db="EMBL/GenBank/DDBJ databases">
        <title>Karlodiniumbacter phycospheric gen. nov., sp. nov., a phycosphere bacterium isolated from karlodinium veneficum.</title>
        <authorList>
            <person name="Peng Y."/>
            <person name="Jiang L."/>
            <person name="Lee J."/>
        </authorList>
    </citation>
    <scope>NUCLEOTIDE SEQUENCE</scope>
    <source>
        <strain evidence="2 3">N5</strain>
    </source>
</reference>
<evidence type="ECO:0000313" key="2">
    <source>
        <dbReference type="EMBL" id="QXL87237.1"/>
    </source>
</evidence>
<gene>
    <name evidence="2" type="ORF">KUL25_17670</name>
</gene>
<sequence length="207" mass="23068">MADRKDHWDKVYAARDEAALTWFERTPDQSVSLIARYGTPEGGLVDIGGGASRLPDALLDAGFRDISVLDLSGAALDVSRKRLGARAEVVNWITGSVTEWKPDRVYAIWHDRAVFHFLVDAPDRAAYLHTMDRALAEGGHAIIATFAEDGPETCSNLPVRRYHSDDLIAEVEATLPGRFRRVDDMPHVHITPKGNRQPFQITVLRKL</sequence>
<organism evidence="2">
    <name type="scientific">Gymnodinialimonas phycosphaerae</name>
    <dbReference type="NCBI Taxonomy" id="2841589"/>
    <lineage>
        <taxon>Bacteria</taxon>
        <taxon>Pseudomonadati</taxon>
        <taxon>Pseudomonadota</taxon>
        <taxon>Alphaproteobacteria</taxon>
        <taxon>Rhodobacterales</taxon>
        <taxon>Paracoccaceae</taxon>
        <taxon>Gymnodinialimonas</taxon>
    </lineage>
</organism>
<dbReference type="GO" id="GO:0032259">
    <property type="term" value="P:methylation"/>
    <property type="evidence" value="ECO:0007669"/>
    <property type="project" value="UniProtKB-KW"/>
</dbReference>
<dbReference type="AlphaFoldDB" id="A0A975TTG3"/>
<dbReference type="EMBL" id="JAIMBW010000001">
    <property type="protein sequence ID" value="MBY4894591.1"/>
    <property type="molecule type" value="Genomic_DNA"/>
</dbReference>
<keyword evidence="2" id="KW-0808">Transferase</keyword>
<dbReference type="Proteomes" id="UP000693972">
    <property type="component" value="Unassembled WGS sequence"/>
</dbReference>
<name>A0A975TTG3_9RHOB</name>
<dbReference type="GO" id="GO:0008168">
    <property type="term" value="F:methyltransferase activity"/>
    <property type="evidence" value="ECO:0007669"/>
    <property type="project" value="UniProtKB-KW"/>
</dbReference>
<dbReference type="EMBL" id="CP078073">
    <property type="protein sequence ID" value="QXL87237.1"/>
    <property type="molecule type" value="Genomic_DNA"/>
</dbReference>
<dbReference type="InterPro" id="IPR029063">
    <property type="entry name" value="SAM-dependent_MTases_sf"/>
</dbReference>
<keyword evidence="3" id="KW-1185">Reference proteome</keyword>
<dbReference type="InterPro" id="IPR041698">
    <property type="entry name" value="Methyltransf_25"/>
</dbReference>
<evidence type="ECO:0000259" key="1">
    <source>
        <dbReference type="Pfam" id="PF13649"/>
    </source>
</evidence>
<dbReference type="CDD" id="cd02440">
    <property type="entry name" value="AdoMet_MTases"/>
    <property type="match status" value="1"/>
</dbReference>
<dbReference type="PANTHER" id="PTHR12843">
    <property type="entry name" value="PROTEIN-LYSINE N-METHYLTRANSFERASE METTL10"/>
    <property type="match status" value="1"/>
</dbReference>